<keyword evidence="2" id="KW-1185">Reference proteome</keyword>
<reference evidence="1" key="1">
    <citation type="submission" date="2019-11" db="EMBL/GenBank/DDBJ databases">
        <authorList>
            <person name="Liu Y."/>
            <person name="Hou J."/>
            <person name="Li T.-Q."/>
            <person name="Guan C.-H."/>
            <person name="Wu X."/>
            <person name="Wu H.-Z."/>
            <person name="Ling F."/>
            <person name="Zhang R."/>
            <person name="Shi X.-G."/>
            <person name="Ren J.-P."/>
            <person name="Chen E.-F."/>
            <person name="Sun J.-M."/>
        </authorList>
    </citation>
    <scope>NUCLEOTIDE SEQUENCE</scope>
    <source>
        <strain evidence="1">Adult_tree_wgs_1</strain>
        <tissue evidence="1">Leaves</tissue>
    </source>
</reference>
<accession>A0A834FYS1</accession>
<dbReference type="Proteomes" id="UP000626092">
    <property type="component" value="Unassembled WGS sequence"/>
</dbReference>
<protein>
    <submittedName>
        <fullName evidence="1">Uncharacterized protein</fullName>
    </submittedName>
</protein>
<dbReference type="EMBL" id="WJXA01000462">
    <property type="protein sequence ID" value="KAF7112600.1"/>
    <property type="molecule type" value="Genomic_DNA"/>
</dbReference>
<organism evidence="1 2">
    <name type="scientific">Rhododendron simsii</name>
    <name type="common">Sims's rhododendron</name>
    <dbReference type="NCBI Taxonomy" id="118357"/>
    <lineage>
        <taxon>Eukaryota</taxon>
        <taxon>Viridiplantae</taxon>
        <taxon>Streptophyta</taxon>
        <taxon>Embryophyta</taxon>
        <taxon>Tracheophyta</taxon>
        <taxon>Spermatophyta</taxon>
        <taxon>Magnoliopsida</taxon>
        <taxon>eudicotyledons</taxon>
        <taxon>Gunneridae</taxon>
        <taxon>Pentapetalae</taxon>
        <taxon>asterids</taxon>
        <taxon>Ericales</taxon>
        <taxon>Ericaceae</taxon>
        <taxon>Ericoideae</taxon>
        <taxon>Rhodoreae</taxon>
        <taxon>Rhododendron</taxon>
    </lineage>
</organism>
<comment type="caution">
    <text evidence="1">The sequence shown here is derived from an EMBL/GenBank/DDBJ whole genome shotgun (WGS) entry which is preliminary data.</text>
</comment>
<dbReference type="AlphaFoldDB" id="A0A834FYS1"/>
<gene>
    <name evidence="1" type="ORF">RHSIM_RhsimUnG0213300</name>
</gene>
<name>A0A834FYS1_RHOSS</name>
<evidence type="ECO:0000313" key="1">
    <source>
        <dbReference type="EMBL" id="KAF7112600.1"/>
    </source>
</evidence>
<evidence type="ECO:0000313" key="2">
    <source>
        <dbReference type="Proteomes" id="UP000626092"/>
    </source>
</evidence>
<proteinExistence type="predicted"/>
<sequence length="87" mass="10059">MSTRKPPGRPNVYWNWKAKSLLELEGHPKHGGDCDASRRLDRPEDRLCSPATTEFFDCGLNLRSPGLLRSHWKCMELLLGLRIWPSR</sequence>